<gene>
    <name evidence="2" type="ORF">IC230_05200</name>
</gene>
<sequence length="412" mass="45553">MPINQPVQRIIHTSDFRDKAYCFEVESVLTSQERIGVLTVSASAGYMIATSLNSEFKREQVIDHVLQEDSRWIAKATVTLIMTADSPENGAVVIRNSVAETLTLAVDVTTSLTLLQQPSLTVSESVLSFSRASPDKPSFMVLTIAQQSSTEPVTLTTDAPEYFQFASDSRPAFLPTLTLMPASLGTYVHVRYSANKAGLHSGQLIIQNSTEKRLVLLKGRSSGFLPAIRTRPLISKQVQPVRIPNQMPLTKRWVGVLSFALVSGLIYTGYINRCQLYPTLCQAPEASPSQVQTVRLLPTLAHDNTTSEKVVVHSATTERVKRREAPSPVAKLSSSSNTSPVTISEKQVIPDAVDQERRIEANVPETSSQQQSRKQRIDKAYERQPRERTTPPVSTDESELERTLNQKPNPLN</sequence>
<feature type="compositionally biased region" description="Basic and acidic residues" evidence="1">
    <location>
        <begin position="375"/>
        <end position="389"/>
    </location>
</feature>
<dbReference type="Proteomes" id="UP000653797">
    <property type="component" value="Unassembled WGS sequence"/>
</dbReference>
<protein>
    <submittedName>
        <fullName evidence="2">Uncharacterized protein</fullName>
    </submittedName>
</protein>
<proteinExistence type="predicted"/>
<dbReference type="EMBL" id="JACXAA010000002">
    <property type="protein sequence ID" value="MBD2752278.1"/>
    <property type="molecule type" value="Genomic_DNA"/>
</dbReference>
<evidence type="ECO:0000313" key="2">
    <source>
        <dbReference type="EMBL" id="MBD2752278.1"/>
    </source>
</evidence>
<reference evidence="2" key="1">
    <citation type="submission" date="2020-09" db="EMBL/GenBank/DDBJ databases">
        <authorList>
            <person name="Kim M.K."/>
        </authorList>
    </citation>
    <scope>NUCLEOTIDE SEQUENCE</scope>
    <source>
        <strain evidence="2">BT704</strain>
    </source>
</reference>
<dbReference type="AlphaFoldDB" id="A0A927AYT8"/>
<dbReference type="RefSeq" id="WP_191037928.1">
    <property type="nucleotide sequence ID" value="NZ_JACXAA010000002.1"/>
</dbReference>
<feature type="compositionally biased region" description="Polar residues" evidence="1">
    <location>
        <begin position="403"/>
        <end position="412"/>
    </location>
</feature>
<accession>A0A927AYT8</accession>
<feature type="compositionally biased region" description="Low complexity" evidence="1">
    <location>
        <begin position="333"/>
        <end position="344"/>
    </location>
</feature>
<keyword evidence="3" id="KW-1185">Reference proteome</keyword>
<feature type="region of interest" description="Disordered" evidence="1">
    <location>
        <begin position="307"/>
        <end position="412"/>
    </location>
</feature>
<evidence type="ECO:0000256" key="1">
    <source>
        <dbReference type="SAM" id="MobiDB-lite"/>
    </source>
</evidence>
<feature type="compositionally biased region" description="Basic and acidic residues" evidence="1">
    <location>
        <begin position="316"/>
        <end position="325"/>
    </location>
</feature>
<evidence type="ECO:0000313" key="3">
    <source>
        <dbReference type="Proteomes" id="UP000653797"/>
    </source>
</evidence>
<organism evidence="2 3">
    <name type="scientific">Spirosoma validum</name>
    <dbReference type="NCBI Taxonomy" id="2771355"/>
    <lineage>
        <taxon>Bacteria</taxon>
        <taxon>Pseudomonadati</taxon>
        <taxon>Bacteroidota</taxon>
        <taxon>Cytophagia</taxon>
        <taxon>Cytophagales</taxon>
        <taxon>Cytophagaceae</taxon>
        <taxon>Spirosoma</taxon>
    </lineage>
</organism>
<comment type="caution">
    <text evidence="2">The sequence shown here is derived from an EMBL/GenBank/DDBJ whole genome shotgun (WGS) entry which is preliminary data.</text>
</comment>
<name>A0A927AYT8_9BACT</name>